<comment type="caution">
    <text evidence="2">The sequence shown here is derived from an EMBL/GenBank/DDBJ whole genome shotgun (WGS) entry which is preliminary data.</text>
</comment>
<gene>
    <name evidence="2" type="ORF">KIW84_060932</name>
</gene>
<keyword evidence="3" id="KW-1185">Reference proteome</keyword>
<dbReference type="InterPro" id="IPR044824">
    <property type="entry name" value="MAIN-like"/>
</dbReference>
<dbReference type="PANTHER" id="PTHR46033:SF8">
    <property type="entry name" value="PROTEIN MAINTENANCE OF MERISTEMS-LIKE"/>
    <property type="match status" value="1"/>
</dbReference>
<proteinExistence type="predicted"/>
<protein>
    <recommendedName>
        <fullName evidence="1">Aminotransferase-like plant mobile domain-containing protein</fullName>
    </recommendedName>
</protein>
<dbReference type="Gramene" id="Psat06G0093200-T1">
    <property type="protein sequence ID" value="KAI5394027.1"/>
    <property type="gene ID" value="KIW84_060932"/>
</dbReference>
<dbReference type="Proteomes" id="UP001058974">
    <property type="component" value="Chromosome 6"/>
</dbReference>
<reference evidence="2 3" key="1">
    <citation type="journal article" date="2022" name="Nat. Genet.">
        <title>Improved pea reference genome and pan-genome highlight genomic features and evolutionary characteristics.</title>
        <authorList>
            <person name="Yang T."/>
            <person name="Liu R."/>
            <person name="Luo Y."/>
            <person name="Hu S."/>
            <person name="Wang D."/>
            <person name="Wang C."/>
            <person name="Pandey M.K."/>
            <person name="Ge S."/>
            <person name="Xu Q."/>
            <person name="Li N."/>
            <person name="Li G."/>
            <person name="Huang Y."/>
            <person name="Saxena R.K."/>
            <person name="Ji Y."/>
            <person name="Li M."/>
            <person name="Yan X."/>
            <person name="He Y."/>
            <person name="Liu Y."/>
            <person name="Wang X."/>
            <person name="Xiang C."/>
            <person name="Varshney R.K."/>
            <person name="Ding H."/>
            <person name="Gao S."/>
            <person name="Zong X."/>
        </authorList>
    </citation>
    <scope>NUCLEOTIDE SEQUENCE [LARGE SCALE GENOMIC DNA]</scope>
    <source>
        <strain evidence="2 3">cv. Zhongwan 6</strain>
    </source>
</reference>
<evidence type="ECO:0000259" key="1">
    <source>
        <dbReference type="Pfam" id="PF10536"/>
    </source>
</evidence>
<name>A0A9D5A1L9_PEA</name>
<dbReference type="PANTHER" id="PTHR46033">
    <property type="entry name" value="PROTEIN MAIN-LIKE 2"/>
    <property type="match status" value="1"/>
</dbReference>
<evidence type="ECO:0000313" key="3">
    <source>
        <dbReference type="Proteomes" id="UP001058974"/>
    </source>
</evidence>
<dbReference type="InterPro" id="IPR019557">
    <property type="entry name" value="AminoTfrase-like_pln_mobile"/>
</dbReference>
<sequence length="170" mass="19766">MLLELPIEGKAVNGKINYANSICMDLLETDLLDDNSRGQAYLYSSLCKNSHKYTSTFSGCVVLLQAWGWSRLPSLAPVNNNPFTFPYAQKWFARGMSYNRCPRHCITQYRNLLDHLRPKDFIWRPYLNLDHDHEVNTEDAAVWTACTPIIRFTTMEMHNNDRVKLQFSMP</sequence>
<feature type="domain" description="Aminotransferase-like plant mobile" evidence="1">
    <location>
        <begin position="40"/>
        <end position="169"/>
    </location>
</feature>
<organism evidence="2 3">
    <name type="scientific">Pisum sativum</name>
    <name type="common">Garden pea</name>
    <name type="synonym">Lathyrus oleraceus</name>
    <dbReference type="NCBI Taxonomy" id="3888"/>
    <lineage>
        <taxon>Eukaryota</taxon>
        <taxon>Viridiplantae</taxon>
        <taxon>Streptophyta</taxon>
        <taxon>Embryophyta</taxon>
        <taxon>Tracheophyta</taxon>
        <taxon>Spermatophyta</taxon>
        <taxon>Magnoliopsida</taxon>
        <taxon>eudicotyledons</taxon>
        <taxon>Gunneridae</taxon>
        <taxon>Pentapetalae</taxon>
        <taxon>rosids</taxon>
        <taxon>fabids</taxon>
        <taxon>Fabales</taxon>
        <taxon>Fabaceae</taxon>
        <taxon>Papilionoideae</taxon>
        <taxon>50 kb inversion clade</taxon>
        <taxon>NPAAA clade</taxon>
        <taxon>Hologalegina</taxon>
        <taxon>IRL clade</taxon>
        <taxon>Fabeae</taxon>
        <taxon>Lathyrus</taxon>
    </lineage>
</organism>
<accession>A0A9D5A1L9</accession>
<evidence type="ECO:0000313" key="2">
    <source>
        <dbReference type="EMBL" id="KAI5394027.1"/>
    </source>
</evidence>
<dbReference type="EMBL" id="JAMSHJ010000006">
    <property type="protein sequence ID" value="KAI5394027.1"/>
    <property type="molecule type" value="Genomic_DNA"/>
</dbReference>
<dbReference type="Pfam" id="PF10536">
    <property type="entry name" value="PMD"/>
    <property type="match status" value="1"/>
</dbReference>
<dbReference type="GO" id="GO:0010073">
    <property type="term" value="P:meristem maintenance"/>
    <property type="evidence" value="ECO:0007669"/>
    <property type="project" value="InterPro"/>
</dbReference>
<dbReference type="AlphaFoldDB" id="A0A9D5A1L9"/>